<evidence type="ECO:0000313" key="3">
    <source>
        <dbReference type="Proteomes" id="UP000249497"/>
    </source>
</evidence>
<name>A0A8T8XB45_ASPJA</name>
<evidence type="ECO:0000256" key="1">
    <source>
        <dbReference type="SAM" id="MobiDB-lite"/>
    </source>
</evidence>
<proteinExistence type="predicted"/>
<dbReference type="GeneID" id="37175011"/>
<evidence type="ECO:0000313" key="2">
    <source>
        <dbReference type="EMBL" id="RAH85453.1"/>
    </source>
</evidence>
<dbReference type="EMBL" id="KZ824775">
    <property type="protein sequence ID" value="RAH85453.1"/>
    <property type="molecule type" value="Genomic_DNA"/>
</dbReference>
<reference evidence="2 3" key="1">
    <citation type="submission" date="2018-02" db="EMBL/GenBank/DDBJ databases">
        <title>The genomes of Aspergillus section Nigri reveals drivers in fungal speciation.</title>
        <authorList>
            <consortium name="DOE Joint Genome Institute"/>
            <person name="Vesth T.C."/>
            <person name="Nybo J."/>
            <person name="Theobald S."/>
            <person name="Brandl J."/>
            <person name="Frisvad J.C."/>
            <person name="Nielsen K.F."/>
            <person name="Lyhne E.K."/>
            <person name="Kogle M.E."/>
            <person name="Kuo A."/>
            <person name="Riley R."/>
            <person name="Clum A."/>
            <person name="Nolan M."/>
            <person name="Lipzen A."/>
            <person name="Salamov A."/>
            <person name="Henrissat B."/>
            <person name="Wiebenga A."/>
            <person name="De vries R.P."/>
            <person name="Grigoriev I.V."/>
            <person name="Mortensen U.H."/>
            <person name="Andersen M.R."/>
            <person name="Baker S.E."/>
        </authorList>
    </citation>
    <scope>NUCLEOTIDE SEQUENCE [LARGE SCALE GENOMIC DNA]</scope>
    <source>
        <strain evidence="2 3">CBS 114.51</strain>
    </source>
</reference>
<gene>
    <name evidence="2" type="ORF">BO86DRAFT_386392</name>
</gene>
<protein>
    <submittedName>
        <fullName evidence="2">Uncharacterized protein</fullName>
    </submittedName>
</protein>
<organism evidence="2 3">
    <name type="scientific">Aspergillus japonicus CBS 114.51</name>
    <dbReference type="NCBI Taxonomy" id="1448312"/>
    <lineage>
        <taxon>Eukaryota</taxon>
        <taxon>Fungi</taxon>
        <taxon>Dikarya</taxon>
        <taxon>Ascomycota</taxon>
        <taxon>Pezizomycotina</taxon>
        <taxon>Eurotiomycetes</taxon>
        <taxon>Eurotiomycetidae</taxon>
        <taxon>Eurotiales</taxon>
        <taxon>Aspergillaceae</taxon>
        <taxon>Aspergillus</taxon>
        <taxon>Aspergillus subgen. Circumdati</taxon>
    </lineage>
</organism>
<feature type="compositionally biased region" description="Basic and acidic residues" evidence="1">
    <location>
        <begin position="37"/>
        <end position="53"/>
    </location>
</feature>
<dbReference type="Proteomes" id="UP000249497">
    <property type="component" value="Unassembled WGS sequence"/>
</dbReference>
<dbReference type="RefSeq" id="XP_025531347.1">
    <property type="nucleotide sequence ID" value="XM_025671319.1"/>
</dbReference>
<feature type="region of interest" description="Disordered" evidence="1">
    <location>
        <begin position="1"/>
        <end position="77"/>
    </location>
</feature>
<sequence length="77" mass="9083">MDRRRRSRSLEKSGLERPIDAKRRKRQQQQQQSQSQPKRERVTIERPTERPTNERTGSGEHVMGRMKHASPEPAQHG</sequence>
<dbReference type="AlphaFoldDB" id="A0A8T8XB45"/>
<feature type="compositionally biased region" description="Basic and acidic residues" evidence="1">
    <location>
        <begin position="1"/>
        <end position="21"/>
    </location>
</feature>
<accession>A0A8T8XB45</accession>
<keyword evidence="3" id="KW-1185">Reference proteome</keyword>